<sequence length="273" mass="31490">MTKKDSTRRSIWYNAYYLLEQALISGIISGGSQFGIAYAMYFHPKHDITLWAFPHTMSGDCALSLFIQVGVTWYMEELTIGWDALNGDTPILPFPVSLPSRIKHKVIWWYFEIDRGIVADEVEPQNNTFKGYMRRQFIRYPHKNWFFNLCEWAIRKTIRGVILGALMWAWEWPITMGIMAGIGTPKGAYDYKFYGYFPEVMKLIYGFVLGFASTPAAILAVMLRDQWYRLYVGMDNKGDDESEPIGKDRGLDLMVKEENPSSTTPNTDDSFSL</sequence>
<feature type="region of interest" description="Disordered" evidence="1">
    <location>
        <begin position="239"/>
        <end position="273"/>
    </location>
</feature>
<dbReference type="Pfam" id="PF10445">
    <property type="entry name" value="DUF2456"/>
    <property type="match status" value="1"/>
</dbReference>
<keyword evidence="2" id="KW-1133">Transmembrane helix</keyword>
<dbReference type="OrthoDB" id="15595at2759"/>
<feature type="compositionally biased region" description="Polar residues" evidence="1">
    <location>
        <begin position="260"/>
        <end position="273"/>
    </location>
</feature>
<keyword evidence="2" id="KW-0472">Membrane</keyword>
<dbReference type="EMBL" id="HG316454">
    <property type="protein sequence ID" value="CDF87864.1"/>
    <property type="molecule type" value="Genomic_DNA"/>
</dbReference>
<accession>A0A8J2T4I3</accession>
<organism evidence="3 4">
    <name type="scientific">Zygosaccharomyces bailii (strain CLIB 213 / ATCC 58445 / CBS 680 / BCRC 21525 / NBRC 1098 / NCYC 1416 / NRRL Y-2227)</name>
    <dbReference type="NCBI Taxonomy" id="1333698"/>
    <lineage>
        <taxon>Eukaryota</taxon>
        <taxon>Fungi</taxon>
        <taxon>Dikarya</taxon>
        <taxon>Ascomycota</taxon>
        <taxon>Saccharomycotina</taxon>
        <taxon>Saccharomycetes</taxon>
        <taxon>Saccharomycetales</taxon>
        <taxon>Saccharomycetaceae</taxon>
        <taxon>Zygosaccharomyces</taxon>
    </lineage>
</organism>
<feature type="transmembrane region" description="Helical" evidence="2">
    <location>
        <begin position="203"/>
        <end position="223"/>
    </location>
</feature>
<evidence type="ECO:0000256" key="1">
    <source>
        <dbReference type="SAM" id="MobiDB-lite"/>
    </source>
</evidence>
<dbReference type="Proteomes" id="UP000019375">
    <property type="component" value="Unassembled WGS sequence"/>
</dbReference>
<keyword evidence="2" id="KW-0812">Transmembrane</keyword>
<dbReference type="InterPro" id="IPR018852">
    <property type="entry name" value="DUF2456"/>
</dbReference>
<evidence type="ECO:0000313" key="3">
    <source>
        <dbReference type="EMBL" id="CDF87864.1"/>
    </source>
</evidence>
<evidence type="ECO:0000313" key="4">
    <source>
        <dbReference type="Proteomes" id="UP000019375"/>
    </source>
</evidence>
<dbReference type="AlphaFoldDB" id="A0A8J2T4I3"/>
<feature type="compositionally biased region" description="Basic and acidic residues" evidence="1">
    <location>
        <begin position="239"/>
        <end position="259"/>
    </location>
</feature>
<reference evidence="4" key="1">
    <citation type="journal article" date="2013" name="Genome Announc.">
        <title>Genome sequence of the food spoilage yeast Zygosaccharomyces bailii CLIB 213(T).</title>
        <authorList>
            <person name="Galeote V."/>
            <person name="Bigey F."/>
            <person name="Devillers H."/>
            <person name="Neuveglise C."/>
            <person name="Dequin S."/>
        </authorList>
    </citation>
    <scope>NUCLEOTIDE SEQUENCE [LARGE SCALE GENOMIC DNA]</scope>
    <source>
        <strain evidence="4">CLIB 213 / ATCC 58445 / CBS 680 / CCRC 21525 / NBRC 1098 / NCYC 1416 / NRRL Y-2227</strain>
    </source>
</reference>
<feature type="transmembrane region" description="Helical" evidence="2">
    <location>
        <begin position="161"/>
        <end position="183"/>
    </location>
</feature>
<dbReference type="PANTHER" id="PTHR28297:SF1">
    <property type="entry name" value="FUNGAL PROTEIN"/>
    <property type="match status" value="1"/>
</dbReference>
<name>A0A8J2T4I3_ZYGB2</name>
<evidence type="ECO:0000256" key="2">
    <source>
        <dbReference type="SAM" id="Phobius"/>
    </source>
</evidence>
<proteinExistence type="predicted"/>
<keyword evidence="4" id="KW-1185">Reference proteome</keyword>
<protein>
    <submittedName>
        <fullName evidence="3">BN860_16226g1_1</fullName>
    </submittedName>
</protein>
<gene>
    <name evidence="3" type="ORF">BN860_16226g</name>
</gene>
<dbReference type="PANTHER" id="PTHR28297">
    <property type="entry name" value="FUNGAL PROTEIN"/>
    <property type="match status" value="1"/>
</dbReference>